<dbReference type="GeneID" id="104599399"/>
<evidence type="ECO:0000313" key="3">
    <source>
        <dbReference type="Proteomes" id="UP000189703"/>
    </source>
</evidence>
<dbReference type="OrthoDB" id="2013942at2759"/>
<dbReference type="eggNOG" id="ENOG502S52A">
    <property type="taxonomic scope" value="Eukaryota"/>
</dbReference>
<comment type="similarity">
    <text evidence="1">Belongs to the STIG1 family.</text>
</comment>
<proteinExistence type="inferred from homology"/>
<gene>
    <name evidence="4" type="primary">LOC104599399</name>
</gene>
<sequence length="159" mass="17107">MDAFPRERMATTFLKLPTILSVTVILALVLILHTHIVFSQDIEDGEDYVVDNPFTNALAGKRFLARIRKGAHCDVSRNSICNGVSVNNGTGLLQCCKTHCRNVLGDRNNCGRCGHKCGFAELCCHGSCTNAAYNASNCGKCGNKCLPGVKCEFGACGYA</sequence>
<dbReference type="RefSeq" id="XP_010260215.1">
    <property type="nucleotide sequence ID" value="XM_010261913.1"/>
</dbReference>
<evidence type="ECO:0000256" key="1">
    <source>
        <dbReference type="ARBA" id="ARBA00006010"/>
    </source>
</evidence>
<dbReference type="Proteomes" id="UP000189703">
    <property type="component" value="Unplaced"/>
</dbReference>
<keyword evidence="3" id="KW-1185">Reference proteome</keyword>
<dbReference type="Pfam" id="PF04885">
    <property type="entry name" value="Stig1"/>
    <property type="match status" value="1"/>
</dbReference>
<reference evidence="4" key="1">
    <citation type="submission" date="2025-08" db="UniProtKB">
        <authorList>
            <consortium name="RefSeq"/>
        </authorList>
    </citation>
    <scope>IDENTIFICATION</scope>
</reference>
<protein>
    <submittedName>
        <fullName evidence="4">Protein GRIM REAPER-like</fullName>
    </submittedName>
</protein>
<dbReference type="PANTHER" id="PTHR33227:SF6">
    <property type="entry name" value="PROTEIN GRIM REAPER"/>
    <property type="match status" value="1"/>
</dbReference>
<dbReference type="AlphaFoldDB" id="A0A1U8A5N9"/>
<accession>A0A1U8A5N9</accession>
<name>A0A1U8A5N9_NELNU</name>
<dbReference type="STRING" id="4432.A0A1U8A5N9"/>
<dbReference type="PANTHER" id="PTHR33227">
    <property type="entry name" value="STIGMA-SPECIFIC STIG1-LIKE PROTEIN 3"/>
    <property type="match status" value="1"/>
</dbReference>
<evidence type="ECO:0000313" key="4">
    <source>
        <dbReference type="RefSeq" id="XP_010260215.1"/>
    </source>
</evidence>
<organism evidence="3 4">
    <name type="scientific">Nelumbo nucifera</name>
    <name type="common">Sacred lotus</name>
    <dbReference type="NCBI Taxonomy" id="4432"/>
    <lineage>
        <taxon>Eukaryota</taxon>
        <taxon>Viridiplantae</taxon>
        <taxon>Streptophyta</taxon>
        <taxon>Embryophyta</taxon>
        <taxon>Tracheophyta</taxon>
        <taxon>Spermatophyta</taxon>
        <taxon>Magnoliopsida</taxon>
        <taxon>Proteales</taxon>
        <taxon>Nelumbonaceae</taxon>
        <taxon>Nelumbo</taxon>
    </lineage>
</organism>
<dbReference type="OMA" id="RNNICDG"/>
<dbReference type="KEGG" id="nnu:104599399"/>
<dbReference type="InterPro" id="IPR006969">
    <property type="entry name" value="Stig-like"/>
</dbReference>
<evidence type="ECO:0000256" key="2">
    <source>
        <dbReference type="ARBA" id="ARBA00022729"/>
    </source>
</evidence>
<keyword evidence="2" id="KW-0732">Signal</keyword>